<feature type="region of interest" description="Disordered" evidence="5">
    <location>
        <begin position="34"/>
        <end position="64"/>
    </location>
</feature>
<dbReference type="Pfam" id="PF00440">
    <property type="entry name" value="TetR_N"/>
    <property type="match status" value="1"/>
</dbReference>
<proteinExistence type="predicted"/>
<dbReference type="PANTHER" id="PTHR30055:SF234">
    <property type="entry name" value="HTH-TYPE TRANSCRIPTIONAL REGULATOR BETI"/>
    <property type="match status" value="1"/>
</dbReference>
<dbReference type="PRINTS" id="PR00455">
    <property type="entry name" value="HTHTETR"/>
</dbReference>
<evidence type="ECO:0000313" key="7">
    <source>
        <dbReference type="EMBL" id="BFO18090.1"/>
    </source>
</evidence>
<dbReference type="InterPro" id="IPR001647">
    <property type="entry name" value="HTH_TetR"/>
</dbReference>
<evidence type="ECO:0000256" key="5">
    <source>
        <dbReference type="SAM" id="MobiDB-lite"/>
    </source>
</evidence>
<gene>
    <name evidence="7" type="ORF">SHKM778_44780</name>
</gene>
<keyword evidence="2 4" id="KW-0238">DNA-binding</keyword>
<dbReference type="GO" id="GO:0003700">
    <property type="term" value="F:DNA-binding transcription factor activity"/>
    <property type="evidence" value="ECO:0007669"/>
    <property type="project" value="TreeGrafter"/>
</dbReference>
<feature type="DNA-binding region" description="H-T-H motif" evidence="4">
    <location>
        <begin position="92"/>
        <end position="111"/>
    </location>
</feature>
<dbReference type="Gene3D" id="1.10.357.10">
    <property type="entry name" value="Tetracycline Repressor, domain 2"/>
    <property type="match status" value="1"/>
</dbReference>
<protein>
    <recommendedName>
        <fullName evidence="6">HTH tetR-type domain-containing protein</fullName>
    </recommendedName>
</protein>
<dbReference type="PROSITE" id="PS01081">
    <property type="entry name" value="HTH_TETR_1"/>
    <property type="match status" value="1"/>
</dbReference>
<dbReference type="PANTHER" id="PTHR30055">
    <property type="entry name" value="HTH-TYPE TRANSCRIPTIONAL REGULATOR RUTR"/>
    <property type="match status" value="1"/>
</dbReference>
<feature type="domain" description="HTH tetR-type" evidence="6">
    <location>
        <begin position="69"/>
        <end position="129"/>
    </location>
</feature>
<dbReference type="AlphaFoldDB" id="A0AAT9HKW5"/>
<dbReference type="EMBL" id="AP035768">
    <property type="protein sequence ID" value="BFO18090.1"/>
    <property type="molecule type" value="Genomic_DNA"/>
</dbReference>
<accession>A0AAT9HKW5</accession>
<organism evidence="7">
    <name type="scientific">Streptomyces haneummycinicus</name>
    <dbReference type="NCBI Taxonomy" id="3074435"/>
    <lineage>
        <taxon>Bacteria</taxon>
        <taxon>Bacillati</taxon>
        <taxon>Actinomycetota</taxon>
        <taxon>Actinomycetes</taxon>
        <taxon>Kitasatosporales</taxon>
        <taxon>Streptomycetaceae</taxon>
        <taxon>Streptomyces</taxon>
    </lineage>
</organism>
<dbReference type="PROSITE" id="PS50977">
    <property type="entry name" value="HTH_TETR_2"/>
    <property type="match status" value="1"/>
</dbReference>
<evidence type="ECO:0000256" key="1">
    <source>
        <dbReference type="ARBA" id="ARBA00023015"/>
    </source>
</evidence>
<dbReference type="SUPFAM" id="SSF46689">
    <property type="entry name" value="Homeodomain-like"/>
    <property type="match status" value="1"/>
</dbReference>
<evidence type="ECO:0000256" key="4">
    <source>
        <dbReference type="PROSITE-ProRule" id="PRU00335"/>
    </source>
</evidence>
<dbReference type="InterPro" id="IPR023772">
    <property type="entry name" value="DNA-bd_HTH_TetR-type_CS"/>
</dbReference>
<evidence type="ECO:0000256" key="3">
    <source>
        <dbReference type="ARBA" id="ARBA00023163"/>
    </source>
</evidence>
<dbReference type="InterPro" id="IPR009057">
    <property type="entry name" value="Homeodomain-like_sf"/>
</dbReference>
<sequence>MNHLDLADEAGAEVVQILGGNQGPEKMFACTRSPAREPARPTSYGNFRFMSDPSPRRSYQSPLREERAAETRARILTAARELFADEGFAATTVAMIAARAKVAKPTVHAAFGTKAAIIVAMLGELAAAADREGWDRRIQQETDPRRKLALCASFLRKLYANSRDVWTAAINASSDPSVVELKEQGERDSRQSLEPVIASLADAGALRDDLTPESAVERAWMLSALELYFRAGRLGWSDDEYESWLAESLAHQLLR</sequence>
<reference evidence="7" key="1">
    <citation type="submission" date="2024-06" db="EMBL/GenBank/DDBJ databases">
        <authorList>
            <consortium name="consrtm"/>
            <person name="Uemura M."/>
            <person name="Terahara T."/>
        </authorList>
    </citation>
    <scope>NUCLEOTIDE SEQUENCE</scope>
    <source>
        <strain evidence="7">KM77-8</strain>
    </source>
</reference>
<dbReference type="InterPro" id="IPR050109">
    <property type="entry name" value="HTH-type_TetR-like_transc_reg"/>
</dbReference>
<evidence type="ECO:0000259" key="6">
    <source>
        <dbReference type="PROSITE" id="PS50977"/>
    </source>
</evidence>
<name>A0AAT9HKW5_9ACTN</name>
<reference evidence="7" key="2">
    <citation type="submission" date="2024-07" db="EMBL/GenBank/DDBJ databases">
        <title>Streptomyces haneummycinica sp. nov., a new antibiotic-producing actinobacterium isolated from marine sediment.</title>
        <authorList>
            <person name="Uemura M."/>
            <person name="Hamada M."/>
            <person name="Hirano S."/>
            <person name="Kobayashi K."/>
            <person name="Ohshiro T."/>
            <person name="Kobayashi T."/>
            <person name="Terahara T."/>
        </authorList>
    </citation>
    <scope>NUCLEOTIDE SEQUENCE</scope>
    <source>
        <strain evidence="7">KM77-8</strain>
    </source>
</reference>
<evidence type="ECO:0000256" key="2">
    <source>
        <dbReference type="ARBA" id="ARBA00023125"/>
    </source>
</evidence>
<keyword evidence="1" id="KW-0805">Transcription regulation</keyword>
<dbReference type="GO" id="GO:0000976">
    <property type="term" value="F:transcription cis-regulatory region binding"/>
    <property type="evidence" value="ECO:0007669"/>
    <property type="project" value="TreeGrafter"/>
</dbReference>
<keyword evidence="3" id="KW-0804">Transcription</keyword>